<evidence type="ECO:0000313" key="1">
    <source>
        <dbReference type="EMBL" id="SVE14710.1"/>
    </source>
</evidence>
<reference evidence="1" key="1">
    <citation type="submission" date="2018-05" db="EMBL/GenBank/DDBJ databases">
        <authorList>
            <person name="Lanie J.A."/>
            <person name="Ng W.-L."/>
            <person name="Kazmierczak K.M."/>
            <person name="Andrzejewski T.M."/>
            <person name="Davidsen T.M."/>
            <person name="Wayne K.J."/>
            <person name="Tettelin H."/>
            <person name="Glass J.I."/>
            <person name="Rusch D."/>
            <person name="Podicherti R."/>
            <person name="Tsui H.-C.T."/>
            <person name="Winkler M.E."/>
        </authorList>
    </citation>
    <scope>NUCLEOTIDE SEQUENCE</scope>
</reference>
<dbReference type="EMBL" id="UINC01197297">
    <property type="protein sequence ID" value="SVE14710.1"/>
    <property type="molecule type" value="Genomic_DNA"/>
</dbReference>
<proteinExistence type="predicted"/>
<dbReference type="AlphaFoldDB" id="A0A383B4I9"/>
<accession>A0A383B4I9</accession>
<sequence>MNWTVLDIAEYLHGKRGSLSAADGGENG</sequence>
<protein>
    <submittedName>
        <fullName evidence="1">Uncharacterized protein</fullName>
    </submittedName>
</protein>
<organism evidence="1">
    <name type="scientific">marine metagenome</name>
    <dbReference type="NCBI Taxonomy" id="408172"/>
    <lineage>
        <taxon>unclassified sequences</taxon>
        <taxon>metagenomes</taxon>
        <taxon>ecological metagenomes</taxon>
    </lineage>
</organism>
<gene>
    <name evidence="1" type="ORF">METZ01_LOCUS467564</name>
</gene>
<name>A0A383B4I9_9ZZZZ</name>